<reference evidence="1" key="1">
    <citation type="submission" date="2012-08" db="EMBL/GenBank/DDBJ databases">
        <title>Genome analysis of Colletotrichum orbiculare and Colletotrichum fructicola.</title>
        <authorList>
            <person name="Gan P.H.P."/>
            <person name="Ikeda K."/>
            <person name="Irieda H."/>
            <person name="Narusaka M."/>
            <person name="O'Connell R.J."/>
            <person name="Narusaka Y."/>
            <person name="Takano Y."/>
            <person name="Kubo Y."/>
            <person name="Shirasu K."/>
        </authorList>
    </citation>
    <scope>NUCLEOTIDE SEQUENCE</scope>
    <source>
        <strain evidence="1">Nara gc5</strain>
    </source>
</reference>
<sequence length="78" mass="9025">MGQVEQNVANRYLKKASLQRLLERLFPGQTEFNIEVCLAAKPLPYPPLDPCQLNRSLQMRDDVWHFKAPKEVDSAEIE</sequence>
<evidence type="ECO:0000313" key="1">
    <source>
        <dbReference type="EMBL" id="ELA26029.1"/>
    </source>
</evidence>
<accession>L2FHZ8</accession>
<name>L2FHZ8_COLFN</name>
<protein>
    <submittedName>
        <fullName evidence="1">Uncharacterized protein</fullName>
    </submittedName>
</protein>
<organism evidence="1">
    <name type="scientific">Colletotrichum fructicola (strain Nara gc5)</name>
    <name type="common">Anthracnose fungus</name>
    <name type="synonym">Colletotrichum gloeosporioides (strain Nara gc5)</name>
    <dbReference type="NCBI Taxonomy" id="1213859"/>
    <lineage>
        <taxon>Eukaryota</taxon>
        <taxon>Fungi</taxon>
        <taxon>Dikarya</taxon>
        <taxon>Ascomycota</taxon>
        <taxon>Pezizomycotina</taxon>
        <taxon>Sordariomycetes</taxon>
        <taxon>Hypocreomycetidae</taxon>
        <taxon>Glomerellales</taxon>
        <taxon>Glomerellaceae</taxon>
        <taxon>Colletotrichum</taxon>
        <taxon>Colletotrichum gloeosporioides species complex</taxon>
    </lineage>
</organism>
<gene>
    <name evidence="1" type="ORF">CGGC5_12911</name>
</gene>
<dbReference type="STRING" id="1213859.L2FHZ8"/>
<dbReference type="HOGENOM" id="CLU_197709_0_0_1"/>
<proteinExistence type="predicted"/>
<dbReference type="AlphaFoldDB" id="L2FHZ8"/>
<dbReference type="EMBL" id="KB021084">
    <property type="protein sequence ID" value="ELA26029.1"/>
    <property type="molecule type" value="Genomic_DNA"/>
</dbReference>